<keyword evidence="2" id="KW-1185">Reference proteome</keyword>
<evidence type="ECO:0000313" key="2">
    <source>
        <dbReference type="Proteomes" id="UP000790347"/>
    </source>
</evidence>
<evidence type="ECO:0000313" key="1">
    <source>
        <dbReference type="EMBL" id="KAH9501579.1"/>
    </source>
</evidence>
<protein>
    <submittedName>
        <fullName evidence="1">Uncharacterized protein</fullName>
    </submittedName>
</protein>
<comment type="caution">
    <text evidence="1">The sequence shown here is derived from an EMBL/GenBank/DDBJ whole genome shotgun (WGS) entry which is preliminary data.</text>
</comment>
<reference evidence="1" key="1">
    <citation type="submission" date="2013-05" db="EMBL/GenBank/DDBJ databases">
        <authorList>
            <person name="Yim A.K.Y."/>
            <person name="Chan T.F."/>
            <person name="Ji K.M."/>
            <person name="Liu X.Y."/>
            <person name="Zhou J.W."/>
            <person name="Li R.Q."/>
            <person name="Yang K.Y."/>
            <person name="Li J."/>
            <person name="Li M."/>
            <person name="Law P.T.W."/>
            <person name="Wu Y.L."/>
            <person name="Cai Z.L."/>
            <person name="Qin H."/>
            <person name="Bao Y."/>
            <person name="Leung R.K.K."/>
            <person name="Ng P.K.S."/>
            <person name="Zou J."/>
            <person name="Zhong X.J."/>
            <person name="Ran P.X."/>
            <person name="Zhong N.S."/>
            <person name="Liu Z.G."/>
            <person name="Tsui S.K.W."/>
        </authorList>
    </citation>
    <scope>NUCLEOTIDE SEQUENCE</scope>
    <source>
        <strain evidence="1">Derf</strain>
        <tissue evidence="1">Whole organism</tissue>
    </source>
</reference>
<dbReference type="Proteomes" id="UP000790347">
    <property type="component" value="Unassembled WGS sequence"/>
</dbReference>
<sequence length="74" mass="8641">MIAATKCAKRRTHQCDGYSVLKVLSIIGHNDQQPYLIISTHLICYHNNDDRDKAFRAISIRSQDYKLNYVKKCR</sequence>
<proteinExistence type="predicted"/>
<dbReference type="EMBL" id="ASGP02000006">
    <property type="protein sequence ID" value="KAH9501579.1"/>
    <property type="molecule type" value="Genomic_DNA"/>
</dbReference>
<name>A0A922HPY0_DERFA</name>
<accession>A0A922HPY0</accession>
<reference evidence="1" key="2">
    <citation type="journal article" date="2022" name="Res Sq">
        <title>Comparative Genomics Reveals Insights into the Divergent Evolution of Astigmatic Mites and Household Pest Adaptations.</title>
        <authorList>
            <person name="Xiong Q."/>
            <person name="Wan A.T.-Y."/>
            <person name="Liu X.-Y."/>
            <person name="Fung C.S.-H."/>
            <person name="Xiao X."/>
            <person name="Malainual N."/>
            <person name="Hou J."/>
            <person name="Wang L."/>
            <person name="Wang M."/>
            <person name="Yang K."/>
            <person name="Cui Y."/>
            <person name="Leung E."/>
            <person name="Nong W."/>
            <person name="Shin S.-K."/>
            <person name="Au S."/>
            <person name="Jeong K.Y."/>
            <person name="Chew F.T."/>
            <person name="Hui J."/>
            <person name="Leung T.F."/>
            <person name="Tungtrongchitr A."/>
            <person name="Zhong N."/>
            <person name="Liu Z."/>
            <person name="Tsui S."/>
        </authorList>
    </citation>
    <scope>NUCLEOTIDE SEQUENCE</scope>
    <source>
        <strain evidence="1">Derf</strain>
        <tissue evidence="1">Whole organism</tissue>
    </source>
</reference>
<dbReference type="AlphaFoldDB" id="A0A922HPY0"/>
<gene>
    <name evidence="1" type="ORF">DERF_012420</name>
</gene>
<organism evidence="1 2">
    <name type="scientific">Dermatophagoides farinae</name>
    <name type="common">American house dust mite</name>
    <dbReference type="NCBI Taxonomy" id="6954"/>
    <lineage>
        <taxon>Eukaryota</taxon>
        <taxon>Metazoa</taxon>
        <taxon>Ecdysozoa</taxon>
        <taxon>Arthropoda</taxon>
        <taxon>Chelicerata</taxon>
        <taxon>Arachnida</taxon>
        <taxon>Acari</taxon>
        <taxon>Acariformes</taxon>
        <taxon>Sarcoptiformes</taxon>
        <taxon>Astigmata</taxon>
        <taxon>Psoroptidia</taxon>
        <taxon>Analgoidea</taxon>
        <taxon>Pyroglyphidae</taxon>
        <taxon>Dermatophagoidinae</taxon>
        <taxon>Dermatophagoides</taxon>
    </lineage>
</organism>